<feature type="chain" id="PRO_5036498520" description="Hexosyltransferase" evidence="7">
    <location>
        <begin position="18"/>
        <end position="631"/>
    </location>
</feature>
<dbReference type="AlphaFoldDB" id="A0A8X7Q7V8"/>
<evidence type="ECO:0000256" key="3">
    <source>
        <dbReference type="ARBA" id="ARBA00022676"/>
    </source>
</evidence>
<evidence type="ECO:0000313" key="8">
    <source>
        <dbReference type="EMBL" id="KAG2264613.1"/>
    </source>
</evidence>
<keyword evidence="9" id="KW-1185">Reference proteome</keyword>
<feature type="region of interest" description="Disordered" evidence="6">
    <location>
        <begin position="118"/>
        <end position="167"/>
    </location>
</feature>
<dbReference type="OrthoDB" id="411524at2759"/>
<feature type="compositionally biased region" description="Basic and acidic residues" evidence="6">
    <location>
        <begin position="149"/>
        <end position="167"/>
    </location>
</feature>
<name>A0A8X7Q7V8_BRACI</name>
<evidence type="ECO:0000256" key="4">
    <source>
        <dbReference type="ARBA" id="ARBA00022679"/>
    </source>
</evidence>
<comment type="similarity">
    <text evidence="2 5">Belongs to the glycosyltransferase 8 family.</text>
</comment>
<dbReference type="EC" id="2.4.1.-" evidence="5"/>
<protein>
    <recommendedName>
        <fullName evidence="5">Hexosyltransferase</fullName>
        <ecNumber evidence="5">2.4.1.-</ecNumber>
    </recommendedName>
</protein>
<dbReference type="GO" id="GO:0000139">
    <property type="term" value="C:Golgi membrane"/>
    <property type="evidence" value="ECO:0007669"/>
    <property type="project" value="UniProtKB-SubCell"/>
</dbReference>
<evidence type="ECO:0000256" key="1">
    <source>
        <dbReference type="ARBA" id="ARBA00004877"/>
    </source>
</evidence>
<gene>
    <name evidence="8" type="ORF">Bca52824_071692</name>
</gene>
<accession>A0A8X7Q7V8</accession>
<evidence type="ECO:0000256" key="7">
    <source>
        <dbReference type="SAM" id="SignalP"/>
    </source>
</evidence>
<keyword evidence="7" id="KW-0732">Signal</keyword>
<keyword evidence="3 5" id="KW-0328">Glycosyltransferase</keyword>
<evidence type="ECO:0000256" key="2">
    <source>
        <dbReference type="ARBA" id="ARBA00006351"/>
    </source>
</evidence>
<dbReference type="Pfam" id="PF25557">
    <property type="entry name" value="GAUT_1"/>
    <property type="match status" value="1"/>
</dbReference>
<dbReference type="EMBL" id="JAAMPC010000014">
    <property type="protein sequence ID" value="KAG2264613.1"/>
    <property type="molecule type" value="Genomic_DNA"/>
</dbReference>
<comment type="caution">
    <text evidence="8">The sequence shown here is derived from an EMBL/GenBank/DDBJ whole genome shotgun (WGS) entry which is preliminary data.</text>
</comment>
<organism evidence="8 9">
    <name type="scientific">Brassica carinata</name>
    <name type="common">Ethiopian mustard</name>
    <name type="synonym">Abyssinian cabbage</name>
    <dbReference type="NCBI Taxonomy" id="52824"/>
    <lineage>
        <taxon>Eukaryota</taxon>
        <taxon>Viridiplantae</taxon>
        <taxon>Streptophyta</taxon>
        <taxon>Embryophyta</taxon>
        <taxon>Tracheophyta</taxon>
        <taxon>Spermatophyta</taxon>
        <taxon>Magnoliopsida</taxon>
        <taxon>eudicotyledons</taxon>
        <taxon>Gunneridae</taxon>
        <taxon>Pentapetalae</taxon>
        <taxon>rosids</taxon>
        <taxon>malvids</taxon>
        <taxon>Brassicales</taxon>
        <taxon>Brassicaceae</taxon>
        <taxon>Brassiceae</taxon>
        <taxon>Brassica</taxon>
    </lineage>
</organism>
<dbReference type="GO" id="GO:0071555">
    <property type="term" value="P:cell wall organization"/>
    <property type="evidence" value="ECO:0007669"/>
    <property type="project" value="UniProtKB-KW"/>
</dbReference>
<dbReference type="GO" id="GO:0047262">
    <property type="term" value="F:polygalacturonate 4-alpha-galacturonosyltransferase activity"/>
    <property type="evidence" value="ECO:0007669"/>
    <property type="project" value="InterPro"/>
</dbReference>
<dbReference type="Proteomes" id="UP000886595">
    <property type="component" value="Unassembled WGS sequence"/>
</dbReference>
<dbReference type="PANTHER" id="PTHR32116">
    <property type="entry name" value="GALACTURONOSYLTRANSFERASE 4-RELATED"/>
    <property type="match status" value="1"/>
</dbReference>
<dbReference type="InterPro" id="IPR029044">
    <property type="entry name" value="Nucleotide-diphossugar_trans"/>
</dbReference>
<dbReference type="CDD" id="cd06429">
    <property type="entry name" value="GT8_like_1"/>
    <property type="match status" value="1"/>
</dbReference>
<reference evidence="8 9" key="1">
    <citation type="submission" date="2020-02" db="EMBL/GenBank/DDBJ databases">
        <authorList>
            <person name="Ma Q."/>
            <person name="Huang Y."/>
            <person name="Song X."/>
            <person name="Pei D."/>
        </authorList>
    </citation>
    <scope>NUCLEOTIDE SEQUENCE [LARGE SCALE GENOMIC DNA]</scope>
    <source>
        <strain evidence="8">Sxm20200214</strain>
        <tissue evidence="8">Leaf</tissue>
    </source>
</reference>
<evidence type="ECO:0000313" key="9">
    <source>
        <dbReference type="Proteomes" id="UP000886595"/>
    </source>
</evidence>
<feature type="signal peptide" evidence="7">
    <location>
        <begin position="1"/>
        <end position="17"/>
    </location>
</feature>
<sequence length="631" mass="72673">MVTIRNLVLFLLLLTVAAPILLYTDPSASFTTPSSKRDFLDEVTALTFNSDGNRLNLLPRKSPAVVRRDVVGVVYSTQDSDSSRRQETRDQFSARVLSATDDETQSQTVNPIQQLTHAASEMDKPNDMHVSSNTSQNREKMHVQLTQKTAEKVDEQEPKDSGAEKERGNVVMPDAQVRHLKDQLIRAKVYLSLPAAKANPHFVRELRLRVKEVQRAVLDASKDSDLPKNALEKLKAMEQTLAKGKQIQDDCSTVVKKLRAMLHSAEEQLRVHKKQTMFLTQLTAKTIPKGLHCLPLRLTTDYYALNSSQQQFPNQEKLEDNQLYHYALFSDNVLAASVVVNSTVTNAKHPSKHVFHIVTDRLNYAAMRMWFLNNPPGKATIQVQNVEEFTWLNSSYSPVLKQLSSRSMINYYFRAHHTNSDANLKFRNPKYLSILNHLRFYLPEIFPKLSKVLFLDDDIVVQKDLSGLWSVDLKGNVNGAVETCGESFHRFDRYLNFSNPLISKNFDPRACGWAYGMNVFDLDEWKRQNITEVYHRWQNLNQDRELWKLGTLPPGLITFWKRTYPLERRWHVLGLGYNPSVNQRDIERAAVVHYNGNLKPWLEIGLPKYRGIWSKHVDYQHVYLRECNINP</sequence>
<keyword evidence="5" id="KW-0961">Cell wall biogenesis/degradation</keyword>
<dbReference type="InterPro" id="IPR029993">
    <property type="entry name" value="GAUT"/>
</dbReference>
<dbReference type="Gene3D" id="3.90.550.10">
    <property type="entry name" value="Spore Coat Polysaccharide Biosynthesis Protein SpsA, Chain A"/>
    <property type="match status" value="1"/>
</dbReference>
<evidence type="ECO:0000256" key="6">
    <source>
        <dbReference type="SAM" id="MobiDB-lite"/>
    </source>
</evidence>
<comment type="pathway">
    <text evidence="1 5">Glycan metabolism; pectin biosynthesis.</text>
</comment>
<comment type="subcellular location">
    <subcellularLocation>
        <location evidence="5">Golgi apparatus membrane</location>
        <topology evidence="5">Single-pass type II membrane protein</topology>
    </subcellularLocation>
</comment>
<proteinExistence type="inferred from homology"/>
<dbReference type="InterPro" id="IPR002495">
    <property type="entry name" value="Glyco_trans_8"/>
</dbReference>
<keyword evidence="4" id="KW-0808">Transferase</keyword>
<dbReference type="PANTHER" id="PTHR32116:SF7">
    <property type="entry name" value="GALACTURONOSYLTRANSFERASE 4-RELATED"/>
    <property type="match status" value="1"/>
</dbReference>
<dbReference type="SUPFAM" id="SSF53448">
    <property type="entry name" value="Nucleotide-diphospho-sugar transferases"/>
    <property type="match status" value="1"/>
</dbReference>
<dbReference type="Pfam" id="PF01501">
    <property type="entry name" value="Glyco_transf_8"/>
    <property type="match status" value="1"/>
</dbReference>
<keyword evidence="5" id="KW-0333">Golgi apparatus</keyword>
<evidence type="ECO:0000256" key="5">
    <source>
        <dbReference type="RuleBase" id="RU362027"/>
    </source>
</evidence>